<dbReference type="InterPro" id="IPR029058">
    <property type="entry name" value="AB_hydrolase_fold"/>
</dbReference>
<feature type="region of interest" description="Disordered" evidence="1">
    <location>
        <begin position="180"/>
        <end position="199"/>
    </location>
</feature>
<keyword evidence="3" id="KW-0378">Hydrolase</keyword>
<keyword evidence="2" id="KW-0732">Signal</keyword>
<dbReference type="GO" id="GO:0016298">
    <property type="term" value="F:lipase activity"/>
    <property type="evidence" value="ECO:0007669"/>
    <property type="project" value="TreeGrafter"/>
</dbReference>
<feature type="chain" id="PRO_5017960890" evidence="2">
    <location>
        <begin position="28"/>
        <end position="280"/>
    </location>
</feature>
<dbReference type="OrthoDB" id="8871309at2"/>
<dbReference type="Pfam" id="PF01674">
    <property type="entry name" value="Lipase_2"/>
    <property type="match status" value="1"/>
</dbReference>
<comment type="caution">
    <text evidence="3">The sequence shown here is derived from an EMBL/GenBank/DDBJ whole genome shotgun (WGS) entry which is preliminary data.</text>
</comment>
<sequence length="280" mass="28666">MRPLIIMAAALLAAVGGGILGSTAAAAAPFPVTTDVIAAQAAGYLRPATTSPPGANLDHCTDRHGRDPVILLHGTASNQLSAWAYLAPSLANAGFCVFSLTYGQTPWSANIGALADKSQSTREAGSFIDAVRARTGATKVDLVGHSQGGAIAQLVTQVPGKADQIATIVDVSAPNRGYANSPWAPEAAPQPAGQGDNGPLHQGIRYVNLATTHDEIVFPLANALMDPAPHVTNIVVESICPHSVIGHLGMIYSPTVSALVQGALDPRRPVPVPCGADYPA</sequence>
<keyword evidence="4" id="KW-1185">Reference proteome</keyword>
<dbReference type="RefSeq" id="WP_123932323.1">
    <property type="nucleotide sequence ID" value="NZ_JBPSDP010000016.1"/>
</dbReference>
<dbReference type="Proteomes" id="UP000267536">
    <property type="component" value="Unassembled WGS sequence"/>
</dbReference>
<dbReference type="SUPFAM" id="SSF53474">
    <property type="entry name" value="alpha/beta-Hydrolases"/>
    <property type="match status" value="1"/>
</dbReference>
<name>A0A3N4G457_9ACTN</name>
<proteinExistence type="predicted"/>
<dbReference type="InterPro" id="IPR002918">
    <property type="entry name" value="Lipase_EstA/Esterase_EstB"/>
</dbReference>
<dbReference type="EMBL" id="RKMH01000015">
    <property type="protein sequence ID" value="RPA57692.1"/>
    <property type="molecule type" value="Genomic_DNA"/>
</dbReference>
<protein>
    <submittedName>
        <fullName evidence="3">Alpha/beta fold hydrolase</fullName>
    </submittedName>
</protein>
<dbReference type="Gene3D" id="3.40.50.1820">
    <property type="entry name" value="alpha/beta hydrolase"/>
    <property type="match status" value="1"/>
</dbReference>
<organism evidence="3 4">
    <name type="scientific">Gordonia oryzae</name>
    <dbReference type="NCBI Taxonomy" id="2487349"/>
    <lineage>
        <taxon>Bacteria</taxon>
        <taxon>Bacillati</taxon>
        <taxon>Actinomycetota</taxon>
        <taxon>Actinomycetes</taxon>
        <taxon>Mycobacteriales</taxon>
        <taxon>Gordoniaceae</taxon>
        <taxon>Gordonia</taxon>
    </lineage>
</organism>
<feature type="compositionally biased region" description="Low complexity" evidence="1">
    <location>
        <begin position="182"/>
        <end position="192"/>
    </location>
</feature>
<evidence type="ECO:0000313" key="4">
    <source>
        <dbReference type="Proteomes" id="UP000267536"/>
    </source>
</evidence>
<feature type="signal peptide" evidence="2">
    <location>
        <begin position="1"/>
        <end position="27"/>
    </location>
</feature>
<dbReference type="PANTHER" id="PTHR32015:SF1">
    <property type="entry name" value="LIPASE"/>
    <property type="match status" value="1"/>
</dbReference>
<evidence type="ECO:0000256" key="1">
    <source>
        <dbReference type="SAM" id="MobiDB-lite"/>
    </source>
</evidence>
<dbReference type="PANTHER" id="PTHR32015">
    <property type="entry name" value="FASTING INDUCED LIPASE"/>
    <property type="match status" value="1"/>
</dbReference>
<dbReference type="AlphaFoldDB" id="A0A3N4G457"/>
<gene>
    <name evidence="3" type="ORF">EF294_17575</name>
</gene>
<reference evidence="3 4" key="1">
    <citation type="submission" date="2018-11" db="EMBL/GenBank/DDBJ databases">
        <title>Draft genome sequence of Gordonia sp. RS15-1S isolated from rice stems.</title>
        <authorList>
            <person name="Muangham S."/>
        </authorList>
    </citation>
    <scope>NUCLEOTIDE SEQUENCE [LARGE SCALE GENOMIC DNA]</scope>
    <source>
        <strain evidence="3 4">RS15-1S</strain>
    </source>
</reference>
<accession>A0A3N4G457</accession>
<evidence type="ECO:0000313" key="3">
    <source>
        <dbReference type="EMBL" id="RPA57692.1"/>
    </source>
</evidence>
<dbReference type="GO" id="GO:0016042">
    <property type="term" value="P:lipid catabolic process"/>
    <property type="evidence" value="ECO:0007669"/>
    <property type="project" value="InterPro"/>
</dbReference>
<evidence type="ECO:0000256" key="2">
    <source>
        <dbReference type="SAM" id="SignalP"/>
    </source>
</evidence>